<proteinExistence type="predicted"/>
<organism evidence="1 2">
    <name type="scientific">Cotesia glomerata</name>
    <name type="common">Lepidopteran parasitic wasp</name>
    <name type="synonym">Apanteles glomeratus</name>
    <dbReference type="NCBI Taxonomy" id="32391"/>
    <lineage>
        <taxon>Eukaryota</taxon>
        <taxon>Metazoa</taxon>
        <taxon>Ecdysozoa</taxon>
        <taxon>Arthropoda</taxon>
        <taxon>Hexapoda</taxon>
        <taxon>Insecta</taxon>
        <taxon>Pterygota</taxon>
        <taxon>Neoptera</taxon>
        <taxon>Endopterygota</taxon>
        <taxon>Hymenoptera</taxon>
        <taxon>Apocrita</taxon>
        <taxon>Ichneumonoidea</taxon>
        <taxon>Braconidae</taxon>
        <taxon>Microgastrinae</taxon>
        <taxon>Cotesia</taxon>
    </lineage>
</organism>
<evidence type="ECO:0000313" key="2">
    <source>
        <dbReference type="Proteomes" id="UP000826195"/>
    </source>
</evidence>
<keyword evidence="2" id="KW-1185">Reference proteome</keyword>
<accession>A0AAV7I9S2</accession>
<reference evidence="1 2" key="1">
    <citation type="journal article" date="2021" name="J. Hered.">
        <title>A chromosome-level genome assembly of the parasitoid wasp, Cotesia glomerata (Hymenoptera: Braconidae).</title>
        <authorList>
            <person name="Pinto B.J."/>
            <person name="Weis J.J."/>
            <person name="Gamble T."/>
            <person name="Ode P.J."/>
            <person name="Paul R."/>
            <person name="Zaspel J.M."/>
        </authorList>
    </citation>
    <scope>NUCLEOTIDE SEQUENCE [LARGE SCALE GENOMIC DNA]</scope>
    <source>
        <strain evidence="1">CgM1</strain>
    </source>
</reference>
<name>A0AAV7I9S2_COTGL</name>
<comment type="caution">
    <text evidence="1">The sequence shown here is derived from an EMBL/GenBank/DDBJ whole genome shotgun (WGS) entry which is preliminary data.</text>
</comment>
<dbReference type="Proteomes" id="UP000826195">
    <property type="component" value="Unassembled WGS sequence"/>
</dbReference>
<dbReference type="AlphaFoldDB" id="A0AAV7I9S2"/>
<dbReference type="EMBL" id="JAHXZJ010001864">
    <property type="protein sequence ID" value="KAH0549105.1"/>
    <property type="molecule type" value="Genomic_DNA"/>
</dbReference>
<sequence length="111" mass="12871">MGLLFRDLEYTQEPLSALRPRRQLRLQAPEMEKDCLYMYIFLANAVDSVTTDPAIKTIKVPQCDDENLRSALSVTMATSHQNDHEQHRDHPSFLSSFEGRSFQIPTWVNYP</sequence>
<evidence type="ECO:0000313" key="1">
    <source>
        <dbReference type="EMBL" id="KAH0549105.1"/>
    </source>
</evidence>
<protein>
    <submittedName>
        <fullName evidence="1">Uncharacterized protein</fullName>
    </submittedName>
</protein>
<gene>
    <name evidence="1" type="ORF">KQX54_006127</name>
</gene>